<evidence type="ECO:0000313" key="1">
    <source>
        <dbReference type="EMBL" id="ETM97369.1"/>
    </source>
</evidence>
<dbReference type="GeneID" id="20188945"/>
<dbReference type="STRING" id="761204.W2PBL4"/>
<reference evidence="1 2" key="2">
    <citation type="submission" date="2013-11" db="EMBL/GenBank/DDBJ databases">
        <title>The Genome Sequence of Phytophthora parasitica INRA-310.</title>
        <authorList>
            <consortium name="The Broad Institute Genomics Platform"/>
            <person name="Russ C."/>
            <person name="Tyler B."/>
            <person name="Panabieres F."/>
            <person name="Shan W."/>
            <person name="Tripathy S."/>
            <person name="Grunwald N."/>
            <person name="Machado M."/>
            <person name="Johnson C.S."/>
            <person name="Arredondo F."/>
            <person name="Hong C."/>
            <person name="Coffey M."/>
            <person name="Young S.K."/>
            <person name="Zeng Q."/>
            <person name="Gargeya S."/>
            <person name="Fitzgerald M."/>
            <person name="Abouelleil A."/>
            <person name="Alvarado L."/>
            <person name="Chapman S.B."/>
            <person name="Gainer-Dewar J."/>
            <person name="Goldberg J."/>
            <person name="Griggs A."/>
            <person name="Gujja S."/>
            <person name="Hansen M."/>
            <person name="Howarth C."/>
            <person name="Imamovic A."/>
            <person name="Ireland A."/>
            <person name="Larimer J."/>
            <person name="McCowan C."/>
            <person name="Murphy C."/>
            <person name="Pearson M."/>
            <person name="Poon T.W."/>
            <person name="Priest M."/>
            <person name="Roberts A."/>
            <person name="Saif S."/>
            <person name="Shea T."/>
            <person name="Sykes S."/>
            <person name="Wortman J."/>
            <person name="Nusbaum C."/>
            <person name="Birren B."/>
        </authorList>
    </citation>
    <scope>NUCLEOTIDE SEQUENCE [LARGE SCALE GENOMIC DNA]</scope>
    <source>
        <strain evidence="1 2">INRA-310</strain>
    </source>
</reference>
<feature type="non-terminal residue" evidence="1">
    <location>
        <position position="1"/>
    </location>
</feature>
<dbReference type="RefSeq" id="XP_008917335.1">
    <property type="nucleotide sequence ID" value="XM_008919087.1"/>
</dbReference>
<dbReference type="EMBL" id="KI670047">
    <property type="protein sequence ID" value="ETM97369.1"/>
    <property type="molecule type" value="Genomic_DNA"/>
</dbReference>
<dbReference type="AlphaFoldDB" id="W2PBL4"/>
<gene>
    <name evidence="1" type="ORF">PPTG_20332</name>
</gene>
<protein>
    <submittedName>
        <fullName evidence="1">Uncharacterized protein</fullName>
    </submittedName>
</protein>
<name>W2PBL4_PHYN3</name>
<sequence length="219" mass="24300">HFLMVTNYEKGSDVNEFFLIQQDAMSKATESVLTDGQKASWKGDLRIWNGDRKYIPYDELNMSIEDTIRKMEKQTRCTMDKGTPENYSTKNERALLSPAQGMERVVSYERYAVTTRNPAITSDSVVDCKGNVKAGLPANFESQGIFGTASTLINEMTPARAVVVGRGKKAVVEAVETMVILAIMLVVTMAARKDISNLAVKKMDTIGRAVKTHALRLLI</sequence>
<organism evidence="1 2">
    <name type="scientific">Phytophthora nicotianae (strain INRA-310)</name>
    <name type="common">Phytophthora parasitica</name>
    <dbReference type="NCBI Taxonomy" id="761204"/>
    <lineage>
        <taxon>Eukaryota</taxon>
        <taxon>Sar</taxon>
        <taxon>Stramenopiles</taxon>
        <taxon>Oomycota</taxon>
        <taxon>Peronosporomycetes</taxon>
        <taxon>Peronosporales</taxon>
        <taxon>Peronosporaceae</taxon>
        <taxon>Phytophthora</taxon>
    </lineage>
</organism>
<evidence type="ECO:0000313" key="2">
    <source>
        <dbReference type="Proteomes" id="UP000018817"/>
    </source>
</evidence>
<reference evidence="2" key="1">
    <citation type="submission" date="2011-12" db="EMBL/GenBank/DDBJ databases">
        <authorList>
            <consortium name="The Broad Institute Genome Sequencing Platform"/>
            <person name="Russ C."/>
            <person name="Tyler B."/>
            <person name="Panabieres F."/>
            <person name="Shan W."/>
            <person name="Tripathy S."/>
            <person name="Grunwald N."/>
            <person name="Machado M."/>
            <person name="Young S.K."/>
            <person name="Zeng Q."/>
            <person name="Gargeya S."/>
            <person name="Fitzgerald M."/>
            <person name="Haas B."/>
            <person name="Abouelleil A."/>
            <person name="Alvarado L."/>
            <person name="Arachchi H.M."/>
            <person name="Berlin A."/>
            <person name="Chapman S.B."/>
            <person name="Gearin G."/>
            <person name="Goldberg J."/>
            <person name="Griggs A."/>
            <person name="Gujja S."/>
            <person name="Hansen M."/>
            <person name="Heiman D."/>
            <person name="Howarth C."/>
            <person name="Larimer J."/>
            <person name="Lui A."/>
            <person name="MacDonald P.J.P."/>
            <person name="McCowen C."/>
            <person name="Montmayeur A."/>
            <person name="Murphy C."/>
            <person name="Neiman D."/>
            <person name="Pearson M."/>
            <person name="Priest M."/>
            <person name="Roberts A."/>
            <person name="Saif S."/>
            <person name="Shea T."/>
            <person name="Sisk P."/>
            <person name="Stolte C."/>
            <person name="Sykes S."/>
            <person name="Wortman J."/>
            <person name="Nusbaum C."/>
            <person name="Birren B."/>
        </authorList>
    </citation>
    <scope>NUCLEOTIDE SEQUENCE [LARGE SCALE GENOMIC DNA]</scope>
    <source>
        <strain evidence="2">INRA-310</strain>
    </source>
</reference>
<dbReference type="Proteomes" id="UP000018817">
    <property type="component" value="Unassembled WGS sequence"/>
</dbReference>
<dbReference type="VEuPathDB" id="FungiDB:PPTG_20332"/>
<proteinExistence type="predicted"/>
<accession>W2PBL4</accession>